<organism evidence="1">
    <name type="scientific">bioreactor metagenome</name>
    <dbReference type="NCBI Taxonomy" id="1076179"/>
    <lineage>
        <taxon>unclassified sequences</taxon>
        <taxon>metagenomes</taxon>
        <taxon>ecological metagenomes</taxon>
    </lineage>
</organism>
<comment type="caution">
    <text evidence="1">The sequence shown here is derived from an EMBL/GenBank/DDBJ whole genome shotgun (WGS) entry which is preliminary data.</text>
</comment>
<sequence>MGHLDELILHRAGLLHAVVLRRQRRRADHHVAHADLAAAVALAVIPGEALHHHAGKLMLAVEEQVLVGDEHMVQNHQSLLTAEPGVAQIHVGVLFHLAGVAGLTAINHVHAFHIGGAGEGHGPVLVFRAHGDGGHEDVPVGVDGAGLVDLGAADHDAVVPALHHVEVHIRVSLQVGSLGPVALGVGHGAVHGQVVVLHHGEELLEVLVIVGAVGLVNFKGG</sequence>
<dbReference type="EMBL" id="VSSQ01008282">
    <property type="protein sequence ID" value="MPM38425.1"/>
    <property type="molecule type" value="Genomic_DNA"/>
</dbReference>
<name>A0A644ZC15_9ZZZZ</name>
<gene>
    <name evidence="1" type="ORF">SDC9_85054</name>
</gene>
<evidence type="ECO:0000313" key="1">
    <source>
        <dbReference type="EMBL" id="MPM38425.1"/>
    </source>
</evidence>
<proteinExistence type="predicted"/>
<reference evidence="1" key="1">
    <citation type="submission" date="2019-08" db="EMBL/GenBank/DDBJ databases">
        <authorList>
            <person name="Kucharzyk K."/>
            <person name="Murdoch R.W."/>
            <person name="Higgins S."/>
            <person name="Loffler F."/>
        </authorList>
    </citation>
    <scope>NUCLEOTIDE SEQUENCE</scope>
</reference>
<protein>
    <recommendedName>
        <fullName evidence="2">NAD-specific glutamate dehydrogenase</fullName>
    </recommendedName>
</protein>
<dbReference type="AlphaFoldDB" id="A0A644ZC15"/>
<accession>A0A644ZC15</accession>
<evidence type="ECO:0008006" key="2">
    <source>
        <dbReference type="Google" id="ProtNLM"/>
    </source>
</evidence>